<dbReference type="InParanoid" id="A0A7N2R194"/>
<dbReference type="EMBL" id="LRBV02000003">
    <property type="status" value="NOT_ANNOTATED_CDS"/>
    <property type="molecule type" value="Genomic_DNA"/>
</dbReference>
<feature type="region of interest" description="Disordered" evidence="1">
    <location>
        <begin position="55"/>
        <end position="76"/>
    </location>
</feature>
<accession>A0A7N2R194</accession>
<sequence length="142" mass="15371">MTEIVANEGSEAEAGDEIAFNNLISLKFVNLPSLTAFHLGNRTIKFPSLVLSSHLSHSSSSPRHRHPVAVPAQPTPSPSHAVTVHAVCQTLISLISQLTSSPSHPSRDEACLIRHSVFRYHSLPPSMMESPGSMKEERAAMV</sequence>
<evidence type="ECO:0000256" key="1">
    <source>
        <dbReference type="SAM" id="MobiDB-lite"/>
    </source>
</evidence>
<organism evidence="2 3">
    <name type="scientific">Quercus lobata</name>
    <name type="common">Valley oak</name>
    <dbReference type="NCBI Taxonomy" id="97700"/>
    <lineage>
        <taxon>Eukaryota</taxon>
        <taxon>Viridiplantae</taxon>
        <taxon>Streptophyta</taxon>
        <taxon>Embryophyta</taxon>
        <taxon>Tracheophyta</taxon>
        <taxon>Spermatophyta</taxon>
        <taxon>Magnoliopsida</taxon>
        <taxon>eudicotyledons</taxon>
        <taxon>Gunneridae</taxon>
        <taxon>Pentapetalae</taxon>
        <taxon>rosids</taxon>
        <taxon>fabids</taxon>
        <taxon>Fagales</taxon>
        <taxon>Fagaceae</taxon>
        <taxon>Quercus</taxon>
    </lineage>
</organism>
<dbReference type="Gramene" id="QL03p031936:mrna">
    <property type="protein sequence ID" value="QL03p031936:mrna"/>
    <property type="gene ID" value="QL03p031936"/>
</dbReference>
<dbReference type="EnsemblPlants" id="QL03p031936:mrna">
    <property type="protein sequence ID" value="QL03p031936:mrna"/>
    <property type="gene ID" value="QL03p031936"/>
</dbReference>
<dbReference type="EnsemblPlants" id="QL03p031993:mrna">
    <property type="protein sequence ID" value="QL03p031993:mrna"/>
    <property type="gene ID" value="QL03p031993"/>
</dbReference>
<protein>
    <submittedName>
        <fullName evidence="2">Uncharacterized protein</fullName>
    </submittedName>
</protein>
<evidence type="ECO:0000313" key="2">
    <source>
        <dbReference type="EnsemblPlants" id="QL03p031993:mrna"/>
    </source>
</evidence>
<reference evidence="2" key="2">
    <citation type="submission" date="2021-01" db="UniProtKB">
        <authorList>
            <consortium name="EnsemblPlants"/>
        </authorList>
    </citation>
    <scope>IDENTIFICATION</scope>
</reference>
<dbReference type="Gramene" id="QL03p031993:mrna">
    <property type="protein sequence ID" value="QL03p031993:mrna"/>
    <property type="gene ID" value="QL03p031993"/>
</dbReference>
<keyword evidence="3" id="KW-1185">Reference proteome</keyword>
<dbReference type="AlphaFoldDB" id="A0A7N2R194"/>
<dbReference type="Proteomes" id="UP000594261">
    <property type="component" value="Chromosome 3"/>
</dbReference>
<evidence type="ECO:0000313" key="3">
    <source>
        <dbReference type="Proteomes" id="UP000594261"/>
    </source>
</evidence>
<name>A0A7N2R194_QUELO</name>
<reference evidence="2 3" key="1">
    <citation type="journal article" date="2016" name="G3 (Bethesda)">
        <title>First Draft Assembly and Annotation of the Genome of a California Endemic Oak Quercus lobata Nee (Fagaceae).</title>
        <authorList>
            <person name="Sork V.L."/>
            <person name="Fitz-Gibbon S.T."/>
            <person name="Puiu D."/>
            <person name="Crepeau M."/>
            <person name="Gugger P.F."/>
            <person name="Sherman R."/>
            <person name="Stevens K."/>
            <person name="Langley C.H."/>
            <person name="Pellegrini M."/>
            <person name="Salzberg S.L."/>
        </authorList>
    </citation>
    <scope>NUCLEOTIDE SEQUENCE [LARGE SCALE GENOMIC DNA]</scope>
    <source>
        <strain evidence="3">cv. SW786</strain>
    </source>
</reference>
<proteinExistence type="predicted"/>